<gene>
    <name evidence="1" type="ORF">RF11_04813</name>
</gene>
<dbReference type="EMBL" id="JWZT01005674">
    <property type="protein sequence ID" value="KII60353.1"/>
    <property type="molecule type" value="Genomic_DNA"/>
</dbReference>
<proteinExistence type="predicted"/>
<evidence type="ECO:0000313" key="1">
    <source>
        <dbReference type="EMBL" id="KII60353.1"/>
    </source>
</evidence>
<comment type="caution">
    <text evidence="1">The sequence shown here is derived from an EMBL/GenBank/DDBJ whole genome shotgun (WGS) entry which is preliminary data.</text>
</comment>
<name>A0A0C2I5C3_THEKT</name>
<dbReference type="Proteomes" id="UP000031668">
    <property type="component" value="Unassembled WGS sequence"/>
</dbReference>
<organism evidence="1 2">
    <name type="scientific">Thelohanellus kitauei</name>
    <name type="common">Myxosporean</name>
    <dbReference type="NCBI Taxonomy" id="669202"/>
    <lineage>
        <taxon>Eukaryota</taxon>
        <taxon>Metazoa</taxon>
        <taxon>Cnidaria</taxon>
        <taxon>Myxozoa</taxon>
        <taxon>Myxosporea</taxon>
        <taxon>Bivalvulida</taxon>
        <taxon>Platysporina</taxon>
        <taxon>Myxobolidae</taxon>
        <taxon>Thelohanellus</taxon>
    </lineage>
</organism>
<dbReference type="OrthoDB" id="3227343at2759"/>
<dbReference type="AlphaFoldDB" id="A0A0C2I5C3"/>
<keyword evidence="2" id="KW-1185">Reference proteome</keyword>
<protein>
    <submittedName>
        <fullName evidence="1">Uncharacterized protein</fullName>
    </submittedName>
</protein>
<accession>A0A0C2I5C3</accession>
<reference evidence="1 2" key="1">
    <citation type="journal article" date="2014" name="Genome Biol. Evol.">
        <title>The genome of the myxosporean Thelohanellus kitauei shows adaptations to nutrient acquisition within its fish host.</title>
        <authorList>
            <person name="Yang Y."/>
            <person name="Xiong J."/>
            <person name="Zhou Z."/>
            <person name="Huo F."/>
            <person name="Miao W."/>
            <person name="Ran C."/>
            <person name="Liu Y."/>
            <person name="Zhang J."/>
            <person name="Feng J."/>
            <person name="Wang M."/>
            <person name="Wang M."/>
            <person name="Wang L."/>
            <person name="Yao B."/>
        </authorList>
    </citation>
    <scope>NUCLEOTIDE SEQUENCE [LARGE SCALE GENOMIC DNA]</scope>
    <source>
        <strain evidence="1">Wuqing</strain>
    </source>
</reference>
<evidence type="ECO:0000313" key="2">
    <source>
        <dbReference type="Proteomes" id="UP000031668"/>
    </source>
</evidence>
<sequence length="103" mass="11786">MQKTVSKARAHQKHIYDSKLNDQMFKVGQRVFISYPEVDSESRGINFCPKLRGPYPIISVLEPNIKVVTAKGEMIVHKNRCKIAYLRESHLARNELTTQTVTG</sequence>